<dbReference type="EMBL" id="RKLY01000006">
    <property type="protein sequence ID" value="TGD24372.1"/>
    <property type="molecule type" value="Genomic_DNA"/>
</dbReference>
<sequence>MEELSKLLDEHKRISRTIEYDGCLMSEQRQLHANAETDDDREAYFNSILRLQEESDGNERKCDLIEQSIVKLFEEAANGNK</sequence>
<dbReference type="RefSeq" id="WP_135371631.1">
    <property type="nucleotide sequence ID" value="NZ_RKLY01000006.1"/>
</dbReference>
<reference evidence="1 2" key="1">
    <citation type="submission" date="2018-10" db="EMBL/GenBank/DDBJ databases">
        <title>Lactobacillus sp. R7 and Lactobacillus sp. R19 isolated from fermented mustard green product of Taiwan.</title>
        <authorList>
            <person name="Lin S.-T."/>
        </authorList>
    </citation>
    <scope>NUCLEOTIDE SEQUENCE [LARGE SCALE GENOMIC DNA]</scope>
    <source>
        <strain evidence="1 2">BCRC 81127</strain>
    </source>
</reference>
<proteinExistence type="predicted"/>
<dbReference type="Proteomes" id="UP000298021">
    <property type="component" value="Unassembled WGS sequence"/>
</dbReference>
<protein>
    <submittedName>
        <fullName evidence="1">Uncharacterized protein</fullName>
    </submittedName>
</protein>
<accession>A0A4Z0JMY9</accession>
<evidence type="ECO:0000313" key="2">
    <source>
        <dbReference type="Proteomes" id="UP000298021"/>
    </source>
</evidence>
<name>A0A4Z0JMY9_9LACO</name>
<dbReference type="AlphaFoldDB" id="A0A4Z0JMY9"/>
<keyword evidence="2" id="KW-1185">Reference proteome</keyword>
<gene>
    <name evidence="1" type="ORF">EGT49_03695</name>
</gene>
<dbReference type="OrthoDB" id="2317230at2"/>
<comment type="caution">
    <text evidence="1">The sequence shown here is derived from an EMBL/GenBank/DDBJ whole genome shotgun (WGS) entry which is preliminary data.</text>
</comment>
<evidence type="ECO:0000313" key="1">
    <source>
        <dbReference type="EMBL" id="TGD24372.1"/>
    </source>
</evidence>
<organism evidence="1 2">
    <name type="scientific">Companilactobacillus suantsaicola</name>
    <dbReference type="NCBI Taxonomy" id="2487723"/>
    <lineage>
        <taxon>Bacteria</taxon>
        <taxon>Bacillati</taxon>
        <taxon>Bacillota</taxon>
        <taxon>Bacilli</taxon>
        <taxon>Lactobacillales</taxon>
        <taxon>Lactobacillaceae</taxon>
        <taxon>Companilactobacillus</taxon>
    </lineage>
</organism>